<sequence>MALGDPPSRDSRDDSEHRRRQAPMLLFEGDENPRKRVDNFKTAAASQSDRGSSFQFPSSSFTPYDELFVVISPGVNKRATPVPPNAPIKPRRLFPKAGLKPKKLHFDKNKSQDTNCSDERVDRSIKSRLRNNASTRITRSSSRGNDSQQANQILQRDASKENKGRLSKDDGRTVTKEHAKSARSISTYSTSEHSTLQELEKCSSVLSQYDDSLSWQEKLLWLQPRRDVGMKIQCCRNSCKKWRYCDDYHDPVDVPRIWYCEMNSDKSIASCFVPEVKNSEEYEYDLIENKYNAGSIVWARTNGYPWWPAMVDDCPDALRYYELKTETSVIPVKYHVIFFNESPFNLRHVWLTCSKLKPFIKHEKDNLVKKQTVFCGVDYKEQVEEAHALAQKAIPLSIFQRLQIFSYVSRIKRLHIQDTINEICTSSLGIDIVDQDEDDEVIPVTPTQHVTLEQFHRSFSMKHSTETSESK</sequence>
<feature type="compositionally biased region" description="Basic residues" evidence="4">
    <location>
        <begin position="89"/>
        <end position="103"/>
    </location>
</feature>
<feature type="compositionally biased region" description="Basic and acidic residues" evidence="4">
    <location>
        <begin position="104"/>
        <end position="125"/>
    </location>
</feature>
<reference evidence="7" key="1">
    <citation type="journal article" date="2018" name="Genome Res.">
        <title>The genomic architecture and molecular evolution of ant odorant receptors.</title>
        <authorList>
            <person name="McKenzie S.K."/>
            <person name="Kronauer D.J.C."/>
        </authorList>
    </citation>
    <scope>NUCLEOTIDE SEQUENCE [LARGE SCALE GENOMIC DNA]</scope>
    <source>
        <strain evidence="7">Clonal line C1</strain>
    </source>
</reference>
<dbReference type="Pfam" id="PF00855">
    <property type="entry name" value="PWWP"/>
    <property type="match status" value="1"/>
</dbReference>
<feature type="compositionally biased region" description="Basic and acidic residues" evidence="4">
    <location>
        <begin position="7"/>
        <end position="17"/>
    </location>
</feature>
<feature type="region of interest" description="Disordered" evidence="4">
    <location>
        <begin position="76"/>
        <end position="190"/>
    </location>
</feature>
<keyword evidence="1" id="KW-0479">Metal-binding</keyword>
<feature type="compositionally biased region" description="Basic and acidic residues" evidence="4">
    <location>
        <begin position="157"/>
        <end position="180"/>
    </location>
</feature>
<dbReference type="Gene3D" id="3.30.40.100">
    <property type="match status" value="1"/>
</dbReference>
<dbReference type="PROSITE" id="PS50812">
    <property type="entry name" value="PWWP"/>
    <property type="match status" value="1"/>
</dbReference>
<accession>A0A3L8DVE7</accession>
<dbReference type="AlphaFoldDB" id="A0A3L8DVE7"/>
<feature type="compositionally biased region" description="Polar residues" evidence="4">
    <location>
        <begin position="130"/>
        <end position="154"/>
    </location>
</feature>
<dbReference type="SUPFAM" id="SSF63748">
    <property type="entry name" value="Tudor/PWWP/MBT"/>
    <property type="match status" value="1"/>
</dbReference>
<dbReference type="CDD" id="cd20145">
    <property type="entry name" value="PWWP_ZCWPW1"/>
    <property type="match status" value="1"/>
</dbReference>
<evidence type="ECO:0008006" key="8">
    <source>
        <dbReference type="Google" id="ProtNLM"/>
    </source>
</evidence>
<dbReference type="OrthoDB" id="757982at2759"/>
<dbReference type="InterPro" id="IPR011124">
    <property type="entry name" value="Znf_CW"/>
</dbReference>
<proteinExistence type="predicted"/>
<evidence type="ECO:0000259" key="6">
    <source>
        <dbReference type="PROSITE" id="PS51050"/>
    </source>
</evidence>
<comment type="caution">
    <text evidence="7">The sequence shown here is derived from an EMBL/GenBank/DDBJ whole genome shotgun (WGS) entry which is preliminary data.</text>
</comment>
<feature type="domain" description="CW-type" evidence="6">
    <location>
        <begin position="215"/>
        <end position="279"/>
    </location>
</feature>
<dbReference type="PANTHER" id="PTHR15999:SF2">
    <property type="entry name" value="ZINC FINGER CW-TYPE PWWP DOMAIN PROTEIN 1"/>
    <property type="match status" value="1"/>
</dbReference>
<dbReference type="InterPro" id="IPR042778">
    <property type="entry name" value="ZCWPW1/ZCWPW2"/>
</dbReference>
<dbReference type="Proteomes" id="UP000279307">
    <property type="component" value="Chromosome 3"/>
</dbReference>
<dbReference type="Pfam" id="PF07496">
    <property type="entry name" value="zf-CW"/>
    <property type="match status" value="1"/>
</dbReference>
<dbReference type="SMART" id="SM00293">
    <property type="entry name" value="PWWP"/>
    <property type="match status" value="1"/>
</dbReference>
<protein>
    <recommendedName>
        <fullName evidence="8">Zinc finger CW-type PWWP domain protein</fullName>
    </recommendedName>
</protein>
<dbReference type="EMBL" id="QOIP01000003">
    <property type="protein sequence ID" value="RLU24460.1"/>
    <property type="molecule type" value="Genomic_DNA"/>
</dbReference>
<dbReference type="Gene3D" id="2.30.30.140">
    <property type="match status" value="1"/>
</dbReference>
<evidence type="ECO:0000256" key="1">
    <source>
        <dbReference type="ARBA" id="ARBA00022723"/>
    </source>
</evidence>
<evidence type="ECO:0000259" key="5">
    <source>
        <dbReference type="PROSITE" id="PS50812"/>
    </source>
</evidence>
<name>A0A3L8DVE7_OOCBI</name>
<dbReference type="InterPro" id="IPR000313">
    <property type="entry name" value="PWWP_dom"/>
</dbReference>
<evidence type="ECO:0000256" key="4">
    <source>
        <dbReference type="SAM" id="MobiDB-lite"/>
    </source>
</evidence>
<evidence type="ECO:0000256" key="2">
    <source>
        <dbReference type="ARBA" id="ARBA00022771"/>
    </source>
</evidence>
<dbReference type="PANTHER" id="PTHR15999">
    <property type="entry name" value="ZINC FINGER CW-TYPE PWWP DOMAIN PROTEIN 1"/>
    <property type="match status" value="1"/>
</dbReference>
<organism evidence="7">
    <name type="scientific">Ooceraea biroi</name>
    <name type="common">Clonal raider ant</name>
    <name type="synonym">Cerapachys biroi</name>
    <dbReference type="NCBI Taxonomy" id="2015173"/>
    <lineage>
        <taxon>Eukaryota</taxon>
        <taxon>Metazoa</taxon>
        <taxon>Ecdysozoa</taxon>
        <taxon>Arthropoda</taxon>
        <taxon>Hexapoda</taxon>
        <taxon>Insecta</taxon>
        <taxon>Pterygota</taxon>
        <taxon>Neoptera</taxon>
        <taxon>Endopterygota</taxon>
        <taxon>Hymenoptera</taxon>
        <taxon>Apocrita</taxon>
        <taxon>Aculeata</taxon>
        <taxon>Formicoidea</taxon>
        <taxon>Formicidae</taxon>
        <taxon>Dorylinae</taxon>
        <taxon>Ooceraea</taxon>
    </lineage>
</organism>
<keyword evidence="2" id="KW-0863">Zinc-finger</keyword>
<gene>
    <name evidence="7" type="ORF">DMN91_002549</name>
</gene>
<keyword evidence="3" id="KW-0862">Zinc</keyword>
<evidence type="ECO:0000313" key="7">
    <source>
        <dbReference type="EMBL" id="RLU24460.1"/>
    </source>
</evidence>
<dbReference type="GO" id="GO:0008270">
    <property type="term" value="F:zinc ion binding"/>
    <property type="evidence" value="ECO:0007669"/>
    <property type="project" value="UniProtKB-KW"/>
</dbReference>
<feature type="domain" description="PWWP" evidence="5">
    <location>
        <begin position="293"/>
        <end position="362"/>
    </location>
</feature>
<evidence type="ECO:0000256" key="3">
    <source>
        <dbReference type="ARBA" id="ARBA00022833"/>
    </source>
</evidence>
<reference evidence="7" key="2">
    <citation type="submission" date="2018-07" db="EMBL/GenBank/DDBJ databases">
        <authorList>
            <person name="Mckenzie S.K."/>
            <person name="Kronauer D.J.C."/>
        </authorList>
    </citation>
    <scope>NUCLEOTIDE SEQUENCE</scope>
    <source>
        <strain evidence="7">Clonal line C1</strain>
    </source>
</reference>
<feature type="region of interest" description="Disordered" evidence="4">
    <location>
        <begin position="1"/>
        <end position="58"/>
    </location>
</feature>
<dbReference type="PROSITE" id="PS51050">
    <property type="entry name" value="ZF_CW"/>
    <property type="match status" value="1"/>
</dbReference>